<dbReference type="STRING" id="690567.32"/>
<keyword evidence="2" id="KW-1185">Reference proteome</keyword>
<dbReference type="EMBL" id="CGIH01000002">
    <property type="protein sequence ID" value="CFW96268.1"/>
    <property type="molecule type" value="Genomic_DNA"/>
</dbReference>
<dbReference type="Gene3D" id="3.30.470.20">
    <property type="entry name" value="ATP-grasp fold, B domain"/>
    <property type="match status" value="1"/>
</dbReference>
<gene>
    <name evidence="1" type="ORF">32</name>
</gene>
<dbReference type="OrthoDB" id="1809801at2"/>
<protein>
    <submittedName>
        <fullName evidence="1">Endospore coat-associated protein YheC/D</fullName>
    </submittedName>
</protein>
<dbReference type="SUPFAM" id="SSF56059">
    <property type="entry name" value="Glutathione synthetase ATP-binding domain-like"/>
    <property type="match status" value="1"/>
</dbReference>
<dbReference type="Pfam" id="PF14398">
    <property type="entry name" value="ATPgrasp_YheCD"/>
    <property type="match status" value="1"/>
</dbReference>
<dbReference type="AlphaFoldDB" id="A0A0E4GBR3"/>
<organism evidence="1 2">
    <name type="scientific">Syntrophomonas zehnderi OL-4</name>
    <dbReference type="NCBI Taxonomy" id="690567"/>
    <lineage>
        <taxon>Bacteria</taxon>
        <taxon>Bacillati</taxon>
        <taxon>Bacillota</taxon>
        <taxon>Clostridia</taxon>
        <taxon>Eubacteriales</taxon>
        <taxon>Syntrophomonadaceae</taxon>
        <taxon>Syntrophomonas</taxon>
    </lineage>
</organism>
<dbReference type="InterPro" id="IPR026838">
    <property type="entry name" value="YheC/D"/>
</dbReference>
<accession>A0A0E4GBR3</accession>
<proteinExistence type="predicted"/>
<name>A0A0E4GBR3_9FIRM</name>
<reference evidence="1 2" key="1">
    <citation type="submission" date="2015-03" db="EMBL/GenBank/DDBJ databases">
        <authorList>
            <person name="Murphy D."/>
        </authorList>
    </citation>
    <scope>NUCLEOTIDE SEQUENCE [LARGE SCALE GENOMIC DNA]</scope>
    <source>
        <strain evidence="1 2">OL-4</strain>
    </source>
</reference>
<evidence type="ECO:0000313" key="1">
    <source>
        <dbReference type="EMBL" id="CFW96268.1"/>
    </source>
</evidence>
<evidence type="ECO:0000313" key="2">
    <source>
        <dbReference type="Proteomes" id="UP000045545"/>
    </source>
</evidence>
<dbReference type="Proteomes" id="UP000045545">
    <property type="component" value="Unassembled WGS sequence"/>
</dbReference>
<dbReference type="RefSeq" id="WP_046494535.1">
    <property type="nucleotide sequence ID" value="NZ_CGIH01000002.1"/>
</dbReference>
<sequence>MFVISSNGETTIKIAVAQDIYNDLTIRDHKVFLGRNQIEAEFKLDETIPSGLALLLSPLLKTGKMLTQGSHFEKLQLNYCRVAGPAIKLGPVVGVLLARKTDKGYSLPTGKEGRILAEMNEAATKRNILMYFFYADGVNFTRQIINGHRYIASQKGKGKWVRASFPLPDIIYNRITSRSRERENHVQLFLQKAVRKSIHVFNTRFLNKWEVHKSLYSNSITRIMLPETDRYSQEKLVYYLANFTEFFIKPTESSVGKGIIKIVVNSPQSYSYYRVGSKSGWLKCHTSMQLYKQLRIPEGEKYILQQGIDLNCIDGNVFDIRAQVQKNGQGQWQLTGAAVRIAAPGKFVTHVPNGGTKGNFAGTLQELYGKDSEKSRNVNKQLETIAQILPRVLEQDLGLNLAILSLDIGLDKEGRMWIIEANSKPASFDEDDIRQRHLNLLNDYFIFKSNFAQ</sequence>